<evidence type="ECO:0000313" key="4">
    <source>
        <dbReference type="Proteomes" id="UP000215914"/>
    </source>
</evidence>
<feature type="compositionally biased region" description="Polar residues" evidence="2">
    <location>
        <begin position="54"/>
        <end position="64"/>
    </location>
</feature>
<dbReference type="AlphaFoldDB" id="A0A9K3N7K2"/>
<feature type="region of interest" description="Disordered" evidence="2">
    <location>
        <begin position="1"/>
        <end position="93"/>
    </location>
</feature>
<evidence type="ECO:0000256" key="2">
    <source>
        <dbReference type="SAM" id="MobiDB-lite"/>
    </source>
</evidence>
<comment type="caution">
    <text evidence="3">The sequence shown here is derived from an EMBL/GenBank/DDBJ whole genome shotgun (WGS) entry which is preliminary data.</text>
</comment>
<organism evidence="3 4">
    <name type="scientific">Helianthus annuus</name>
    <name type="common">Common sunflower</name>
    <dbReference type="NCBI Taxonomy" id="4232"/>
    <lineage>
        <taxon>Eukaryota</taxon>
        <taxon>Viridiplantae</taxon>
        <taxon>Streptophyta</taxon>
        <taxon>Embryophyta</taxon>
        <taxon>Tracheophyta</taxon>
        <taxon>Spermatophyta</taxon>
        <taxon>Magnoliopsida</taxon>
        <taxon>eudicotyledons</taxon>
        <taxon>Gunneridae</taxon>
        <taxon>Pentapetalae</taxon>
        <taxon>asterids</taxon>
        <taxon>campanulids</taxon>
        <taxon>Asterales</taxon>
        <taxon>Asteraceae</taxon>
        <taxon>Asteroideae</taxon>
        <taxon>Heliantheae alliance</taxon>
        <taxon>Heliantheae</taxon>
        <taxon>Helianthus</taxon>
    </lineage>
</organism>
<gene>
    <name evidence="3" type="ORF">HanXRQr2_Chr09g0369661</name>
</gene>
<feature type="compositionally biased region" description="Low complexity" evidence="2">
    <location>
        <begin position="151"/>
        <end position="164"/>
    </location>
</feature>
<feature type="coiled-coil region" evidence="1">
    <location>
        <begin position="285"/>
        <end position="316"/>
    </location>
</feature>
<feature type="region of interest" description="Disordered" evidence="2">
    <location>
        <begin position="127"/>
        <end position="193"/>
    </location>
</feature>
<proteinExistence type="predicted"/>
<dbReference type="EMBL" id="MNCJ02000324">
    <property type="protein sequence ID" value="KAF5789308.1"/>
    <property type="molecule type" value="Genomic_DNA"/>
</dbReference>
<feature type="coiled-coil region" evidence="1">
    <location>
        <begin position="205"/>
        <end position="239"/>
    </location>
</feature>
<dbReference type="Proteomes" id="UP000215914">
    <property type="component" value="Unassembled WGS sequence"/>
</dbReference>
<sequence>MNPSWWGTPSIDEGNPSWWGTPAPDGEKYRSTGLSPSWAESPTRPRITAEMWASVTNQKQSEPKMTTDLYDNPIQAPVKPAPTTDLYGNPLPPVALQHHCSTVEPSSLDPKNSSQTKTALYVEIVKDASNGESSGNDDSSEHDRSSDEDVSTSIEGDTTSSSSEDGSECESSREVINSDAERPTPESDSSQVCVDEPTAVDCDNCARLRVKCADLEANMSELQGKHDALQASLFDLQDKHVSLNAKWCELQSKHEALQEKYDVTFIHNQKLTVDLSKCTEANMFYENHEKEFKSVIENLKKDKTELTKMVSRKQTDINLYISRLEIMQKEMACVKTESEAIQLKLDSYLSSSYVLDHIIDVQKEKRDVTCIGYKKCPPPVRHNYDVMPDEEDRIFFEPSVPLDVKEFATGLGYKKEISSDSDISADTCVSSAELNQDPPVIIEDADSSDDESDDAIPAKCDAVVKDEDIPLENYILCDPPAQPAKTVAIESPSAQESESVNLLYTLVGDDKIYPDKDFPIKNDHMLL</sequence>
<reference evidence="3" key="2">
    <citation type="submission" date="2020-06" db="EMBL/GenBank/DDBJ databases">
        <title>Helianthus annuus Genome sequencing and assembly Release 2.</title>
        <authorList>
            <person name="Gouzy J."/>
            <person name="Langlade N."/>
            <person name="Munos S."/>
        </authorList>
    </citation>
    <scope>NUCLEOTIDE SEQUENCE</scope>
    <source>
        <tissue evidence="3">Leaves</tissue>
    </source>
</reference>
<accession>A0A9K3N7K2</accession>
<evidence type="ECO:0000256" key="1">
    <source>
        <dbReference type="SAM" id="Coils"/>
    </source>
</evidence>
<reference evidence="3" key="1">
    <citation type="journal article" date="2017" name="Nature">
        <title>The sunflower genome provides insights into oil metabolism, flowering and Asterid evolution.</title>
        <authorList>
            <person name="Badouin H."/>
            <person name="Gouzy J."/>
            <person name="Grassa C.J."/>
            <person name="Murat F."/>
            <person name="Staton S.E."/>
            <person name="Cottret L."/>
            <person name="Lelandais-Briere C."/>
            <person name="Owens G.L."/>
            <person name="Carrere S."/>
            <person name="Mayjonade B."/>
            <person name="Legrand L."/>
            <person name="Gill N."/>
            <person name="Kane N.C."/>
            <person name="Bowers J.E."/>
            <person name="Hubner S."/>
            <person name="Bellec A."/>
            <person name="Berard A."/>
            <person name="Berges H."/>
            <person name="Blanchet N."/>
            <person name="Boniface M.C."/>
            <person name="Brunel D."/>
            <person name="Catrice O."/>
            <person name="Chaidir N."/>
            <person name="Claudel C."/>
            <person name="Donnadieu C."/>
            <person name="Faraut T."/>
            <person name="Fievet G."/>
            <person name="Helmstetter N."/>
            <person name="King M."/>
            <person name="Knapp S.J."/>
            <person name="Lai Z."/>
            <person name="Le Paslier M.C."/>
            <person name="Lippi Y."/>
            <person name="Lorenzon L."/>
            <person name="Mandel J.R."/>
            <person name="Marage G."/>
            <person name="Marchand G."/>
            <person name="Marquand E."/>
            <person name="Bret-Mestries E."/>
            <person name="Morien E."/>
            <person name="Nambeesan S."/>
            <person name="Nguyen T."/>
            <person name="Pegot-Espagnet P."/>
            <person name="Pouilly N."/>
            <person name="Raftis F."/>
            <person name="Sallet E."/>
            <person name="Schiex T."/>
            <person name="Thomas J."/>
            <person name="Vandecasteele C."/>
            <person name="Vares D."/>
            <person name="Vear F."/>
            <person name="Vautrin S."/>
            <person name="Crespi M."/>
            <person name="Mangin B."/>
            <person name="Burke J.M."/>
            <person name="Salse J."/>
            <person name="Munos S."/>
            <person name="Vincourt P."/>
            <person name="Rieseberg L.H."/>
            <person name="Langlade N.B."/>
        </authorList>
    </citation>
    <scope>NUCLEOTIDE SEQUENCE</scope>
    <source>
        <tissue evidence="3">Leaves</tissue>
    </source>
</reference>
<keyword evidence="1" id="KW-0175">Coiled coil</keyword>
<evidence type="ECO:0000313" key="3">
    <source>
        <dbReference type="EMBL" id="KAF5789308.1"/>
    </source>
</evidence>
<name>A0A9K3N7K2_HELAN</name>
<protein>
    <submittedName>
        <fullName evidence="3">Uncharacterized protein</fullName>
    </submittedName>
</protein>
<dbReference type="Gramene" id="mRNA:HanXRQr2_Chr09g0369661">
    <property type="protein sequence ID" value="mRNA:HanXRQr2_Chr09g0369661"/>
    <property type="gene ID" value="HanXRQr2_Chr09g0369661"/>
</dbReference>
<keyword evidence="4" id="KW-1185">Reference proteome</keyword>